<dbReference type="PANTHER" id="PTHR24221">
    <property type="entry name" value="ATP-BINDING CASSETTE SUB-FAMILY B"/>
    <property type="match status" value="1"/>
</dbReference>
<feature type="domain" description="ABC transporter" evidence="12">
    <location>
        <begin position="80"/>
        <end position="315"/>
    </location>
</feature>
<comment type="similarity">
    <text evidence="8">Belongs to the ABC transporter superfamily. ABCB family. Heavy Metal importer (TC 3.A.1.210) subfamily.</text>
</comment>
<comment type="catalytic activity">
    <reaction evidence="11">
        <text>(glutathione)4[2Fe(III)-2S] cluster(in) + ATP + H2O = (glutathione)4[2Fe(III)-2S] cluster(out) + ADP + phosphate + H(+)</text>
        <dbReference type="Rhea" id="RHEA:67028"/>
        <dbReference type="ChEBI" id="CHEBI:15377"/>
        <dbReference type="ChEBI" id="CHEBI:15378"/>
        <dbReference type="ChEBI" id="CHEBI:30616"/>
        <dbReference type="ChEBI" id="CHEBI:43474"/>
        <dbReference type="ChEBI" id="CHEBI:167627"/>
        <dbReference type="ChEBI" id="CHEBI:456216"/>
    </reaction>
    <physiologicalReaction direction="left-to-right" evidence="11">
        <dbReference type="Rhea" id="RHEA:67029"/>
    </physiologicalReaction>
</comment>
<evidence type="ECO:0000313" key="15">
    <source>
        <dbReference type="Proteomes" id="UP000595437"/>
    </source>
</evidence>
<dbReference type="SUPFAM" id="SSF52540">
    <property type="entry name" value="P-loop containing nucleoside triphosphate hydrolases"/>
    <property type="match status" value="1"/>
</dbReference>
<dbReference type="InterPro" id="IPR003439">
    <property type="entry name" value="ABC_transporter-like_ATP-bd"/>
</dbReference>
<dbReference type="GO" id="GO:0140359">
    <property type="term" value="F:ABC-type transporter activity"/>
    <property type="evidence" value="ECO:0007669"/>
    <property type="project" value="InterPro"/>
</dbReference>
<dbReference type="InterPro" id="IPR027417">
    <property type="entry name" value="P-loop_NTPase"/>
</dbReference>
<dbReference type="PANTHER" id="PTHR24221:SF402">
    <property type="entry name" value="IRON-SULFUR CLUSTERS TRANSPORTER ABCB7, MITOCHONDRIAL"/>
    <property type="match status" value="1"/>
</dbReference>
<dbReference type="InterPro" id="IPR011527">
    <property type="entry name" value="ABC1_TM_dom"/>
</dbReference>
<evidence type="ECO:0000256" key="3">
    <source>
        <dbReference type="ARBA" id="ARBA00022692"/>
    </source>
</evidence>
<keyword evidence="3" id="KW-0812">Transmembrane</keyword>
<evidence type="ECO:0000256" key="9">
    <source>
        <dbReference type="ARBA" id="ARBA00041016"/>
    </source>
</evidence>
<dbReference type="Pfam" id="PF00005">
    <property type="entry name" value="ABC_tran"/>
    <property type="match status" value="1"/>
</dbReference>
<evidence type="ECO:0000256" key="8">
    <source>
        <dbReference type="ARBA" id="ARBA00024363"/>
    </source>
</evidence>
<comment type="subcellular location">
    <subcellularLocation>
        <location evidence="1">Mitochondrion membrane</location>
        <topology evidence="1">Multi-pass membrane protein</topology>
    </subcellularLocation>
</comment>
<evidence type="ECO:0000313" key="14">
    <source>
        <dbReference type="EMBL" id="QQP31370.1"/>
    </source>
</evidence>
<dbReference type="GO" id="GO:0005743">
    <property type="term" value="C:mitochondrial inner membrane"/>
    <property type="evidence" value="ECO:0007669"/>
    <property type="project" value="TreeGrafter"/>
</dbReference>
<evidence type="ECO:0000256" key="5">
    <source>
        <dbReference type="ARBA" id="ARBA00022840"/>
    </source>
</evidence>
<accession>A0A7T8GKU5</accession>
<name>A0A7T8GKU5_CALRO</name>
<dbReference type="PROSITE" id="PS50929">
    <property type="entry name" value="ABC_TM1F"/>
    <property type="match status" value="1"/>
</dbReference>
<reference evidence="15" key="1">
    <citation type="submission" date="2021-01" db="EMBL/GenBank/DDBJ databases">
        <title>Caligus Genome Assembly.</title>
        <authorList>
            <person name="Gallardo-Escarate C."/>
        </authorList>
    </citation>
    <scope>NUCLEOTIDE SEQUENCE [LARGE SCALE GENOMIC DNA]</scope>
</reference>
<keyword evidence="5 14" id="KW-0067">ATP-binding</keyword>
<evidence type="ECO:0000256" key="1">
    <source>
        <dbReference type="ARBA" id="ARBA00004225"/>
    </source>
</evidence>
<keyword evidence="2" id="KW-0813">Transport</keyword>
<keyword evidence="7" id="KW-0472">Membrane</keyword>
<dbReference type="EMBL" id="CP045910">
    <property type="protein sequence ID" value="QQP31370.1"/>
    <property type="molecule type" value="Genomic_DNA"/>
</dbReference>
<dbReference type="Proteomes" id="UP000595437">
    <property type="component" value="Chromosome 21"/>
</dbReference>
<dbReference type="InterPro" id="IPR003593">
    <property type="entry name" value="AAA+_ATPase"/>
</dbReference>
<dbReference type="GO" id="GO:0016887">
    <property type="term" value="F:ATP hydrolysis activity"/>
    <property type="evidence" value="ECO:0007669"/>
    <property type="project" value="InterPro"/>
</dbReference>
<evidence type="ECO:0000259" key="12">
    <source>
        <dbReference type="PROSITE" id="PS50893"/>
    </source>
</evidence>
<dbReference type="SUPFAM" id="SSF90123">
    <property type="entry name" value="ABC transporter transmembrane region"/>
    <property type="match status" value="1"/>
</dbReference>
<dbReference type="Gene3D" id="1.20.1560.10">
    <property type="entry name" value="ABC transporter type 1, transmembrane domain"/>
    <property type="match status" value="1"/>
</dbReference>
<evidence type="ECO:0000256" key="7">
    <source>
        <dbReference type="ARBA" id="ARBA00023136"/>
    </source>
</evidence>
<keyword evidence="4" id="KW-0547">Nucleotide-binding</keyword>
<dbReference type="GO" id="GO:0006879">
    <property type="term" value="P:intracellular iron ion homeostasis"/>
    <property type="evidence" value="ECO:0007669"/>
    <property type="project" value="TreeGrafter"/>
</dbReference>
<evidence type="ECO:0000256" key="6">
    <source>
        <dbReference type="ARBA" id="ARBA00022989"/>
    </source>
</evidence>
<dbReference type="InterPro" id="IPR017871">
    <property type="entry name" value="ABC_transporter-like_CS"/>
</dbReference>
<protein>
    <recommendedName>
        <fullName evidence="9">Iron-sulfur clusters transporter ABCB7, mitochondrial</fullName>
    </recommendedName>
    <alternativeName>
        <fullName evidence="10">ATP-binding cassette sub-family B member 7, mitochondrial</fullName>
    </alternativeName>
</protein>
<gene>
    <name evidence="14" type="ORF">FKW44_024952</name>
</gene>
<dbReference type="Gene3D" id="3.40.50.300">
    <property type="entry name" value="P-loop containing nucleotide triphosphate hydrolases"/>
    <property type="match status" value="1"/>
</dbReference>
<dbReference type="InterPro" id="IPR036640">
    <property type="entry name" value="ABC1_TM_sf"/>
</dbReference>
<dbReference type="PROSITE" id="PS50893">
    <property type="entry name" value="ABC_TRANSPORTER_2"/>
    <property type="match status" value="1"/>
</dbReference>
<dbReference type="GO" id="GO:0005524">
    <property type="term" value="F:ATP binding"/>
    <property type="evidence" value="ECO:0007669"/>
    <property type="project" value="UniProtKB-KW"/>
</dbReference>
<evidence type="ECO:0000256" key="10">
    <source>
        <dbReference type="ARBA" id="ARBA00042945"/>
    </source>
</evidence>
<evidence type="ECO:0000256" key="11">
    <source>
        <dbReference type="ARBA" id="ARBA00048046"/>
    </source>
</evidence>
<dbReference type="InterPro" id="IPR039421">
    <property type="entry name" value="Type_1_exporter"/>
</dbReference>
<evidence type="ECO:0000256" key="4">
    <source>
        <dbReference type="ARBA" id="ARBA00022741"/>
    </source>
</evidence>
<proteinExistence type="inferred from homology"/>
<dbReference type="SMART" id="SM00382">
    <property type="entry name" value="AAA"/>
    <property type="match status" value="1"/>
</dbReference>
<dbReference type="PROSITE" id="PS00211">
    <property type="entry name" value="ABC_TRANSPORTER_1"/>
    <property type="match status" value="1"/>
</dbReference>
<dbReference type="AlphaFoldDB" id="A0A7T8GKU5"/>
<keyword evidence="15" id="KW-1185">Reference proteome</keyword>
<keyword evidence="6" id="KW-1133">Transmembrane helix</keyword>
<sequence length="333" mass="36603">MAMAAKDIANGSLSIGDLIMVNGLLFQLSLPLNFLGSVYREIRQSLIDMQVMFQLMATQPGISNAIDAKQLSLDAKSSSIVFDKVDFAYESGQQKIANQLSFSVDSGKTVAIVGESGSGKSTLVRLLYRFYEPQGGSIRIGDVPIQDVTLDSLRRHISIVPQDCVLFNDSILHNIRYGDLNCSESDVHRVAQLAEIHSAISSWPSGYDTRVGERGLKLSGGEKQRVSIARAALKDSPIIVFDEATSSLDSLTESLIMKALRRVTAGKTAIIIAHRLSTVVHADEILVLSGGKVIERGSHEELLSTPNSRYGILWESQHHHERLRLEKMRKEES</sequence>
<evidence type="ECO:0000259" key="13">
    <source>
        <dbReference type="PROSITE" id="PS50929"/>
    </source>
</evidence>
<organism evidence="14 15">
    <name type="scientific">Caligus rogercresseyi</name>
    <name type="common">Sea louse</name>
    <dbReference type="NCBI Taxonomy" id="217165"/>
    <lineage>
        <taxon>Eukaryota</taxon>
        <taxon>Metazoa</taxon>
        <taxon>Ecdysozoa</taxon>
        <taxon>Arthropoda</taxon>
        <taxon>Crustacea</taxon>
        <taxon>Multicrustacea</taxon>
        <taxon>Hexanauplia</taxon>
        <taxon>Copepoda</taxon>
        <taxon>Siphonostomatoida</taxon>
        <taxon>Caligidae</taxon>
        <taxon>Caligus</taxon>
    </lineage>
</organism>
<dbReference type="FunFam" id="3.40.50.300:FF:000287">
    <property type="entry name" value="Multidrug ABC transporter ATP-binding protein"/>
    <property type="match status" value="1"/>
</dbReference>
<feature type="domain" description="ABC transmembrane type-1" evidence="13">
    <location>
        <begin position="1"/>
        <end position="44"/>
    </location>
</feature>
<evidence type="ECO:0000256" key="2">
    <source>
        <dbReference type="ARBA" id="ARBA00022448"/>
    </source>
</evidence>
<dbReference type="OrthoDB" id="6500128at2759"/>